<protein>
    <recommendedName>
        <fullName evidence="2">Chorismate mutase domain-containing protein</fullName>
    </recommendedName>
</protein>
<dbReference type="Pfam" id="PF01817">
    <property type="entry name" value="CM_2"/>
    <property type="match status" value="1"/>
</dbReference>
<dbReference type="PROSITE" id="PS51168">
    <property type="entry name" value="CHORISMATE_MUT_2"/>
    <property type="match status" value="1"/>
</dbReference>
<feature type="region of interest" description="Disordered" evidence="1">
    <location>
        <begin position="1"/>
        <end position="25"/>
    </location>
</feature>
<dbReference type="EMBL" id="NBZD01000004">
    <property type="protein sequence ID" value="PNH18006.1"/>
    <property type="molecule type" value="Genomic_DNA"/>
</dbReference>
<dbReference type="InterPro" id="IPR036263">
    <property type="entry name" value="Chorismate_II_sf"/>
</dbReference>
<feature type="compositionally biased region" description="Basic and acidic residues" evidence="1">
    <location>
        <begin position="1"/>
        <end position="23"/>
    </location>
</feature>
<sequence>MRRGEKVKMRNELDTSDMEKQPDLPEMPGLPFWRKQLDEIDLSLRELLAQRRAITSNIGRYKAASGLKVYDPEREKIILDTLQAADPLIAKLWPYLLTFSRAGQYDIIEKINTINRDSSACSEANFCGEYQICFYTCNCRQTLTKILEWMHVLGLMPTELKVERKNQMPPDAAKITFNLHSVAQKSGVQVFQRVMHEELSREVLCLIFKR</sequence>
<evidence type="ECO:0000259" key="2">
    <source>
        <dbReference type="PROSITE" id="PS51168"/>
    </source>
</evidence>
<gene>
    <name evidence="3" type="ORF">B7R76_06625</name>
</gene>
<accession>A0A2J8AZR4</accession>
<evidence type="ECO:0000256" key="1">
    <source>
        <dbReference type="SAM" id="MobiDB-lite"/>
    </source>
</evidence>
<dbReference type="GO" id="GO:0004106">
    <property type="term" value="F:chorismate mutase activity"/>
    <property type="evidence" value="ECO:0007669"/>
    <property type="project" value="InterPro"/>
</dbReference>
<dbReference type="InterPro" id="IPR036979">
    <property type="entry name" value="CM_dom_sf"/>
</dbReference>
<dbReference type="SMART" id="SM00830">
    <property type="entry name" value="CM_2"/>
    <property type="match status" value="1"/>
</dbReference>
<reference evidence="4" key="1">
    <citation type="submission" date="2017-04" db="EMBL/GenBank/DDBJ databases">
        <authorList>
            <person name="Bumgarner R.E."/>
            <person name="Fredricks D.N."/>
            <person name="Srinivasan S."/>
        </authorList>
    </citation>
    <scope>NUCLEOTIDE SEQUENCE [LARGE SCALE GENOMIC DNA]</scope>
    <source>
        <strain evidence="4">KA00405</strain>
    </source>
</reference>
<proteinExistence type="predicted"/>
<evidence type="ECO:0000313" key="4">
    <source>
        <dbReference type="Proteomes" id="UP000236394"/>
    </source>
</evidence>
<dbReference type="AlphaFoldDB" id="A0A2J8AZR4"/>
<evidence type="ECO:0000313" key="3">
    <source>
        <dbReference type="EMBL" id="PNH18006.1"/>
    </source>
</evidence>
<dbReference type="SUPFAM" id="SSF48600">
    <property type="entry name" value="Chorismate mutase II"/>
    <property type="match status" value="1"/>
</dbReference>
<name>A0A2J8AZR4_9FIRM</name>
<organism evidence="3 4">
    <name type="scientific">Mageeibacillus indolicus</name>
    <dbReference type="NCBI Taxonomy" id="884684"/>
    <lineage>
        <taxon>Bacteria</taxon>
        <taxon>Bacillati</taxon>
        <taxon>Bacillota</taxon>
        <taxon>Clostridia</taxon>
        <taxon>Eubacteriales</taxon>
        <taxon>Oscillospiraceae</taxon>
        <taxon>Mageeibacillus</taxon>
    </lineage>
</organism>
<dbReference type="GO" id="GO:0046417">
    <property type="term" value="P:chorismate metabolic process"/>
    <property type="evidence" value="ECO:0007669"/>
    <property type="project" value="InterPro"/>
</dbReference>
<dbReference type="Gene3D" id="1.20.59.10">
    <property type="entry name" value="Chorismate mutase"/>
    <property type="match status" value="1"/>
</dbReference>
<dbReference type="Proteomes" id="UP000236394">
    <property type="component" value="Unassembled WGS sequence"/>
</dbReference>
<feature type="domain" description="Chorismate mutase" evidence="2">
    <location>
        <begin position="24"/>
        <end position="108"/>
    </location>
</feature>
<comment type="caution">
    <text evidence="3">The sequence shown here is derived from an EMBL/GenBank/DDBJ whole genome shotgun (WGS) entry which is preliminary data.</text>
</comment>
<dbReference type="InterPro" id="IPR002701">
    <property type="entry name" value="CM_II_prokaryot"/>
</dbReference>